<keyword evidence="1" id="KW-0175">Coiled coil</keyword>
<protein>
    <submittedName>
        <fullName evidence="2">Uncharacterized protein</fullName>
    </submittedName>
</protein>
<reference evidence="2" key="1">
    <citation type="journal article" date="2022" name="bioRxiv">
        <title>Sequencing and chromosome-scale assembly of the giantPleurodeles waltlgenome.</title>
        <authorList>
            <person name="Brown T."/>
            <person name="Elewa A."/>
            <person name="Iarovenko S."/>
            <person name="Subramanian E."/>
            <person name="Araus A.J."/>
            <person name="Petzold A."/>
            <person name="Susuki M."/>
            <person name="Suzuki K.-i.T."/>
            <person name="Hayashi T."/>
            <person name="Toyoda A."/>
            <person name="Oliveira C."/>
            <person name="Osipova E."/>
            <person name="Leigh N.D."/>
            <person name="Simon A."/>
            <person name="Yun M.H."/>
        </authorList>
    </citation>
    <scope>NUCLEOTIDE SEQUENCE</scope>
    <source>
        <strain evidence="2">20211129_DDA</strain>
        <tissue evidence="2">Liver</tissue>
    </source>
</reference>
<dbReference type="EMBL" id="JANPWB010000013">
    <property type="protein sequence ID" value="KAJ1105700.1"/>
    <property type="molecule type" value="Genomic_DNA"/>
</dbReference>
<accession>A0AAV7MSG4</accession>
<proteinExistence type="predicted"/>
<comment type="caution">
    <text evidence="2">The sequence shown here is derived from an EMBL/GenBank/DDBJ whole genome shotgun (WGS) entry which is preliminary data.</text>
</comment>
<dbReference type="AlphaFoldDB" id="A0AAV7MSG4"/>
<gene>
    <name evidence="2" type="ORF">NDU88_003105</name>
</gene>
<name>A0AAV7MSG4_PLEWA</name>
<keyword evidence="3" id="KW-1185">Reference proteome</keyword>
<sequence>MSREQIESVVKTVELLLAEVDQLKNRCRRQNEDVKLIIEELQRENRDLSEKYQQAERDMTEMKKSVNELMDIKLAFEARERQVRKLSKQL</sequence>
<feature type="coiled-coil region" evidence="1">
    <location>
        <begin position="6"/>
        <end position="72"/>
    </location>
</feature>
<evidence type="ECO:0000313" key="3">
    <source>
        <dbReference type="Proteomes" id="UP001066276"/>
    </source>
</evidence>
<dbReference type="Proteomes" id="UP001066276">
    <property type="component" value="Chromosome 9"/>
</dbReference>
<organism evidence="2 3">
    <name type="scientific">Pleurodeles waltl</name>
    <name type="common">Iberian ribbed newt</name>
    <dbReference type="NCBI Taxonomy" id="8319"/>
    <lineage>
        <taxon>Eukaryota</taxon>
        <taxon>Metazoa</taxon>
        <taxon>Chordata</taxon>
        <taxon>Craniata</taxon>
        <taxon>Vertebrata</taxon>
        <taxon>Euteleostomi</taxon>
        <taxon>Amphibia</taxon>
        <taxon>Batrachia</taxon>
        <taxon>Caudata</taxon>
        <taxon>Salamandroidea</taxon>
        <taxon>Salamandridae</taxon>
        <taxon>Pleurodelinae</taxon>
        <taxon>Pleurodeles</taxon>
    </lineage>
</organism>
<evidence type="ECO:0000313" key="2">
    <source>
        <dbReference type="EMBL" id="KAJ1105700.1"/>
    </source>
</evidence>
<evidence type="ECO:0000256" key="1">
    <source>
        <dbReference type="SAM" id="Coils"/>
    </source>
</evidence>